<evidence type="ECO:0000313" key="2">
    <source>
        <dbReference type="Proteomes" id="UP001055811"/>
    </source>
</evidence>
<gene>
    <name evidence="1" type="ORF">L2E82_06241</name>
</gene>
<dbReference type="Proteomes" id="UP001055811">
    <property type="component" value="Linkage Group LG01"/>
</dbReference>
<evidence type="ECO:0000313" key="1">
    <source>
        <dbReference type="EMBL" id="KAI3792364.1"/>
    </source>
</evidence>
<proteinExistence type="predicted"/>
<protein>
    <submittedName>
        <fullName evidence="1">Uncharacterized protein</fullName>
    </submittedName>
</protein>
<name>A0ACB9H9J8_CICIN</name>
<comment type="caution">
    <text evidence="1">The sequence shown here is derived from an EMBL/GenBank/DDBJ whole genome shotgun (WGS) entry which is preliminary data.</text>
</comment>
<organism evidence="1 2">
    <name type="scientific">Cichorium intybus</name>
    <name type="common">Chicory</name>
    <dbReference type="NCBI Taxonomy" id="13427"/>
    <lineage>
        <taxon>Eukaryota</taxon>
        <taxon>Viridiplantae</taxon>
        <taxon>Streptophyta</taxon>
        <taxon>Embryophyta</taxon>
        <taxon>Tracheophyta</taxon>
        <taxon>Spermatophyta</taxon>
        <taxon>Magnoliopsida</taxon>
        <taxon>eudicotyledons</taxon>
        <taxon>Gunneridae</taxon>
        <taxon>Pentapetalae</taxon>
        <taxon>asterids</taxon>
        <taxon>campanulids</taxon>
        <taxon>Asterales</taxon>
        <taxon>Asteraceae</taxon>
        <taxon>Cichorioideae</taxon>
        <taxon>Cichorieae</taxon>
        <taxon>Cichoriinae</taxon>
        <taxon>Cichorium</taxon>
    </lineage>
</organism>
<dbReference type="EMBL" id="CM042009">
    <property type="protein sequence ID" value="KAI3792364.1"/>
    <property type="molecule type" value="Genomic_DNA"/>
</dbReference>
<keyword evidence="2" id="KW-1185">Reference proteome</keyword>
<sequence length="232" mass="25870">MYPPYKKFVSEDVDQKKPDIPDIHHLSINVDEALSRELKKQQQGFLKCTVCCGIITAVIVIIATVMLVLGFTVLHVKTPKIKMNSVEIIGLDRVNSTDILMGTANLTVVADVSVKNTNVESFKFEAFNSSLMYHEAVVGVADVPGGVIKARRTLRLNLMYEMIMAKIAEDPQLRSDLTVGNMTVRSYTRINGKVNILNIIKREVTVNMNCSIVVNVLSRQIFDQDCKSLVIN</sequence>
<accession>A0ACB9H9J8</accession>
<reference evidence="1 2" key="2">
    <citation type="journal article" date="2022" name="Mol. Ecol. Resour.">
        <title>The genomes of chicory, endive, great burdock and yacon provide insights into Asteraceae paleo-polyploidization history and plant inulin production.</title>
        <authorList>
            <person name="Fan W."/>
            <person name="Wang S."/>
            <person name="Wang H."/>
            <person name="Wang A."/>
            <person name="Jiang F."/>
            <person name="Liu H."/>
            <person name="Zhao H."/>
            <person name="Xu D."/>
            <person name="Zhang Y."/>
        </authorList>
    </citation>
    <scope>NUCLEOTIDE SEQUENCE [LARGE SCALE GENOMIC DNA]</scope>
    <source>
        <strain evidence="2">cv. Punajuju</strain>
        <tissue evidence="1">Leaves</tissue>
    </source>
</reference>
<reference evidence="2" key="1">
    <citation type="journal article" date="2022" name="Mol. Ecol. Resour.">
        <title>The genomes of chicory, endive, great burdock and yacon provide insights into Asteraceae palaeo-polyploidization history and plant inulin production.</title>
        <authorList>
            <person name="Fan W."/>
            <person name="Wang S."/>
            <person name="Wang H."/>
            <person name="Wang A."/>
            <person name="Jiang F."/>
            <person name="Liu H."/>
            <person name="Zhao H."/>
            <person name="Xu D."/>
            <person name="Zhang Y."/>
        </authorList>
    </citation>
    <scope>NUCLEOTIDE SEQUENCE [LARGE SCALE GENOMIC DNA]</scope>
    <source>
        <strain evidence="2">cv. Punajuju</strain>
    </source>
</reference>